<evidence type="ECO:0000313" key="5">
    <source>
        <dbReference type="EMBL" id="KAE9123849.1"/>
    </source>
</evidence>
<dbReference type="Proteomes" id="UP000429523">
    <property type="component" value="Unassembled WGS sequence"/>
</dbReference>
<dbReference type="Proteomes" id="UP000440367">
    <property type="component" value="Unassembled WGS sequence"/>
</dbReference>
<dbReference type="InterPro" id="IPR029000">
    <property type="entry name" value="Cyclophilin-like_dom_sf"/>
</dbReference>
<dbReference type="Proteomes" id="UP000441208">
    <property type="component" value="Unassembled WGS sequence"/>
</dbReference>
<comment type="caution">
    <text evidence="4">The sequence shown here is derived from an EMBL/GenBank/DDBJ whole genome shotgun (WGS) entry which is preliminary data.</text>
</comment>
<dbReference type="Proteomes" id="UP000460718">
    <property type="component" value="Unassembled WGS sequence"/>
</dbReference>
<dbReference type="Proteomes" id="UP000488956">
    <property type="component" value="Unassembled WGS sequence"/>
</dbReference>
<sequence length="78" mass="8741">MTDATKKDPEDLSGDSGVLKQTYVEDSRQEKKTVFDGLFDKFDINIGDEDAGKVVMQLDKDVAPNTPENFRAVHGHER</sequence>
<evidence type="ECO:0000313" key="4">
    <source>
        <dbReference type="EMBL" id="KAE9123138.1"/>
    </source>
</evidence>
<dbReference type="Gene3D" id="2.40.100.10">
    <property type="entry name" value="Cyclophilin-like"/>
    <property type="match status" value="1"/>
</dbReference>
<evidence type="ECO:0000313" key="17">
    <source>
        <dbReference type="Proteomes" id="UP000460718"/>
    </source>
</evidence>
<evidence type="ECO:0000313" key="8">
    <source>
        <dbReference type="EMBL" id="KAE9243855.1"/>
    </source>
</evidence>
<feature type="region of interest" description="Disordered" evidence="1">
    <location>
        <begin position="1"/>
        <end position="23"/>
    </location>
</feature>
<evidence type="ECO:0000313" key="15">
    <source>
        <dbReference type="Proteomes" id="UP000440732"/>
    </source>
</evidence>
<dbReference type="EMBL" id="QXGC01000232">
    <property type="protein sequence ID" value="KAE9243855.1"/>
    <property type="molecule type" value="Genomic_DNA"/>
</dbReference>
<dbReference type="EMBL" id="QXGF01000302">
    <property type="protein sequence ID" value="KAE8942524.1"/>
    <property type="molecule type" value="Genomic_DNA"/>
</dbReference>
<evidence type="ECO:0000313" key="19">
    <source>
        <dbReference type="Proteomes" id="UP000488956"/>
    </source>
</evidence>
<evidence type="ECO:0000313" key="16">
    <source>
        <dbReference type="Proteomes" id="UP000441208"/>
    </source>
</evidence>
<dbReference type="EMBL" id="QXFZ01000282">
    <property type="protein sequence ID" value="KAE9123138.1"/>
    <property type="molecule type" value="Genomic_DNA"/>
</dbReference>
<evidence type="ECO:0000313" key="3">
    <source>
        <dbReference type="EMBL" id="KAE9004615.1"/>
    </source>
</evidence>
<accession>A0A6A3STP7</accession>
<organism evidence="4 16">
    <name type="scientific">Phytophthora fragariae</name>
    <dbReference type="NCBI Taxonomy" id="53985"/>
    <lineage>
        <taxon>Eukaryota</taxon>
        <taxon>Sar</taxon>
        <taxon>Stramenopiles</taxon>
        <taxon>Oomycota</taxon>
        <taxon>Peronosporomycetes</taxon>
        <taxon>Peronosporales</taxon>
        <taxon>Peronosporaceae</taxon>
        <taxon>Phytophthora</taxon>
    </lineage>
</organism>
<dbReference type="EMBL" id="QXGD01000174">
    <property type="protein sequence ID" value="KAE9249296.1"/>
    <property type="molecule type" value="Genomic_DNA"/>
</dbReference>
<dbReference type="Proteomes" id="UP000437068">
    <property type="component" value="Unassembled WGS sequence"/>
</dbReference>
<dbReference type="EMBL" id="QXFW01000718">
    <property type="protein sequence ID" value="KAE9004615.1"/>
    <property type="molecule type" value="Genomic_DNA"/>
</dbReference>
<evidence type="ECO:0000313" key="2">
    <source>
        <dbReference type="EMBL" id="KAE8942524.1"/>
    </source>
</evidence>
<dbReference type="EMBL" id="QXGE01000249">
    <property type="protein sequence ID" value="KAE9318619.1"/>
    <property type="molecule type" value="Genomic_DNA"/>
</dbReference>
<dbReference type="SUPFAM" id="SSF50891">
    <property type="entry name" value="Cyclophilin-like"/>
    <property type="match status" value="1"/>
</dbReference>
<evidence type="ECO:0000313" key="18">
    <source>
        <dbReference type="Proteomes" id="UP000476176"/>
    </source>
</evidence>
<keyword evidence="12" id="KW-1185">Reference proteome</keyword>
<dbReference type="EMBL" id="QXGA01000238">
    <property type="protein sequence ID" value="KAE9149451.1"/>
    <property type="molecule type" value="Genomic_DNA"/>
</dbReference>
<evidence type="ECO:0000313" key="7">
    <source>
        <dbReference type="EMBL" id="KAE9221885.1"/>
    </source>
</evidence>
<reference evidence="11 12" key="1">
    <citation type="submission" date="2018-08" db="EMBL/GenBank/DDBJ databases">
        <title>Genomic investigation of the strawberry pathogen Phytophthora fragariae indicates pathogenicity is determined by transcriptional variation in three key races.</title>
        <authorList>
            <person name="Adams T.M."/>
            <person name="Armitage A.D."/>
            <person name="Sobczyk M.K."/>
            <person name="Bates H.J."/>
            <person name="Dunwell J.M."/>
            <person name="Nellist C.F."/>
            <person name="Harrison R.J."/>
        </authorList>
    </citation>
    <scope>NUCLEOTIDE SEQUENCE [LARGE SCALE GENOMIC DNA]</scope>
    <source>
        <strain evidence="10 13">A4</strain>
        <strain evidence="9 14">BC-1</strain>
        <strain evidence="8 18">BC-23</strain>
        <strain evidence="7 12">NOV-27</strain>
        <strain evidence="6 15">NOV-5</strain>
        <strain evidence="4 16">NOV-71</strain>
        <strain evidence="2 11">NOV-9</strain>
        <strain evidence="5 19">ONT-3</strain>
        <strain evidence="3 17">SCRP245</strain>
    </source>
</reference>
<dbReference type="Proteomes" id="UP000440732">
    <property type="component" value="Unassembled WGS sequence"/>
</dbReference>
<evidence type="ECO:0000256" key="1">
    <source>
        <dbReference type="SAM" id="MobiDB-lite"/>
    </source>
</evidence>
<dbReference type="Proteomes" id="UP000433483">
    <property type="component" value="Unassembled WGS sequence"/>
</dbReference>
<name>A0A6A3STP7_9STRA</name>
<evidence type="ECO:0000313" key="6">
    <source>
        <dbReference type="EMBL" id="KAE9149451.1"/>
    </source>
</evidence>
<evidence type="ECO:0000313" key="13">
    <source>
        <dbReference type="Proteomes" id="UP000437068"/>
    </source>
</evidence>
<dbReference type="EMBL" id="QXGB01000268">
    <property type="protein sequence ID" value="KAE9221885.1"/>
    <property type="molecule type" value="Genomic_DNA"/>
</dbReference>
<dbReference type="AlphaFoldDB" id="A0A6A3STP7"/>
<evidence type="ECO:0000313" key="9">
    <source>
        <dbReference type="EMBL" id="KAE9249296.1"/>
    </source>
</evidence>
<gene>
    <name evidence="10" type="ORF">PF001_g6280</name>
    <name evidence="9" type="ORF">PF002_g5368</name>
    <name evidence="8" type="ORF">PF004_g5939</name>
    <name evidence="7" type="ORF">PF005_g6937</name>
    <name evidence="6" type="ORF">PF006_g6055</name>
    <name evidence="4" type="ORF">PF007_g7171</name>
    <name evidence="2" type="ORF">PF009_g7725</name>
    <name evidence="5" type="ORF">PF010_g6225</name>
    <name evidence="3" type="ORF">PF011_g12371</name>
</gene>
<feature type="compositionally biased region" description="Basic and acidic residues" evidence="1">
    <location>
        <begin position="1"/>
        <end position="10"/>
    </location>
</feature>
<evidence type="ECO:0000313" key="11">
    <source>
        <dbReference type="Proteomes" id="UP000429523"/>
    </source>
</evidence>
<protein>
    <submittedName>
        <fullName evidence="4">Uncharacterized protein</fullName>
    </submittedName>
</protein>
<evidence type="ECO:0000313" key="14">
    <source>
        <dbReference type="Proteomes" id="UP000440367"/>
    </source>
</evidence>
<proteinExistence type="predicted"/>
<dbReference type="EMBL" id="QXFX01000246">
    <property type="protein sequence ID" value="KAE9123849.1"/>
    <property type="molecule type" value="Genomic_DNA"/>
</dbReference>
<dbReference type="Proteomes" id="UP000476176">
    <property type="component" value="Unassembled WGS sequence"/>
</dbReference>
<evidence type="ECO:0000313" key="10">
    <source>
        <dbReference type="EMBL" id="KAE9318619.1"/>
    </source>
</evidence>
<evidence type="ECO:0000313" key="12">
    <source>
        <dbReference type="Proteomes" id="UP000433483"/>
    </source>
</evidence>